<comment type="caution">
    <text evidence="3">The sequence shown here is derived from an EMBL/GenBank/DDBJ whole genome shotgun (WGS) entry which is preliminary data.</text>
</comment>
<dbReference type="InterPro" id="IPR036291">
    <property type="entry name" value="NAD(P)-bd_dom_sf"/>
</dbReference>
<keyword evidence="4" id="KW-1185">Reference proteome</keyword>
<dbReference type="InterPro" id="IPR016040">
    <property type="entry name" value="NAD(P)-bd_dom"/>
</dbReference>
<dbReference type="Proteomes" id="UP001230188">
    <property type="component" value="Unassembled WGS sequence"/>
</dbReference>
<evidence type="ECO:0000259" key="2">
    <source>
        <dbReference type="SMART" id="SM00859"/>
    </source>
</evidence>
<feature type="domain" description="Semialdehyde dehydrogenase NAD-binding" evidence="2">
    <location>
        <begin position="23"/>
        <end position="126"/>
    </location>
</feature>
<evidence type="ECO:0000313" key="4">
    <source>
        <dbReference type="Proteomes" id="UP001230188"/>
    </source>
</evidence>
<name>A0AAD7XIS2_9STRA</name>
<dbReference type="PANTHER" id="PTHR15020">
    <property type="entry name" value="FLAVIN REDUCTASE-RELATED"/>
    <property type="match status" value="1"/>
</dbReference>
<proteinExistence type="predicted"/>
<protein>
    <recommendedName>
        <fullName evidence="2">Semialdehyde dehydrogenase NAD-binding domain-containing protein</fullName>
    </recommendedName>
</protein>
<keyword evidence="1" id="KW-0732">Signal</keyword>
<dbReference type="AlphaFoldDB" id="A0AAD7XIS2"/>
<dbReference type="PANTHER" id="PTHR15020:SF50">
    <property type="entry name" value="UPF0659 PROTEIN YMR090W"/>
    <property type="match status" value="1"/>
</dbReference>
<dbReference type="EMBL" id="JAQMWT010000548">
    <property type="protein sequence ID" value="KAJ8599699.1"/>
    <property type="molecule type" value="Genomic_DNA"/>
</dbReference>
<dbReference type="Gene3D" id="3.40.50.720">
    <property type="entry name" value="NAD(P)-binding Rossmann-like Domain"/>
    <property type="match status" value="1"/>
</dbReference>
<dbReference type="InterPro" id="IPR000534">
    <property type="entry name" value="Semialdehyde_DH_NAD-bd"/>
</dbReference>
<dbReference type="GO" id="GO:0016620">
    <property type="term" value="F:oxidoreductase activity, acting on the aldehyde or oxo group of donors, NAD or NADP as acceptor"/>
    <property type="evidence" value="ECO:0007669"/>
    <property type="project" value="InterPro"/>
</dbReference>
<dbReference type="GO" id="GO:1901607">
    <property type="term" value="P:alpha-amino acid biosynthetic process"/>
    <property type="evidence" value="ECO:0007669"/>
    <property type="project" value="UniProtKB-ARBA"/>
</dbReference>
<dbReference type="GO" id="GO:0051287">
    <property type="term" value="F:NAD binding"/>
    <property type="evidence" value="ECO:0007669"/>
    <property type="project" value="InterPro"/>
</dbReference>
<dbReference type="SMART" id="SM00859">
    <property type="entry name" value="Semialdhyde_dh"/>
    <property type="match status" value="1"/>
</dbReference>
<dbReference type="Pfam" id="PF13460">
    <property type="entry name" value="NAD_binding_10"/>
    <property type="match status" value="1"/>
</dbReference>
<evidence type="ECO:0000256" key="1">
    <source>
        <dbReference type="SAM" id="SignalP"/>
    </source>
</evidence>
<feature type="chain" id="PRO_5042188443" description="Semialdehyde dehydrogenase NAD-binding domain-containing protein" evidence="1">
    <location>
        <begin position="17"/>
        <end position="309"/>
    </location>
</feature>
<reference evidence="3" key="1">
    <citation type="submission" date="2023-01" db="EMBL/GenBank/DDBJ databases">
        <title>Metagenome sequencing of chrysophaentin producing Chrysophaeum taylorii.</title>
        <authorList>
            <person name="Davison J."/>
            <person name="Bewley C."/>
        </authorList>
    </citation>
    <scope>NUCLEOTIDE SEQUENCE</scope>
    <source>
        <strain evidence="3">NIES-1699</strain>
    </source>
</reference>
<gene>
    <name evidence="3" type="ORF">CTAYLR_004715</name>
</gene>
<evidence type="ECO:0000313" key="3">
    <source>
        <dbReference type="EMBL" id="KAJ8599699.1"/>
    </source>
</evidence>
<sequence>MSLVVALLSVDALVLDSRVPKKTVAVVGASGNVGKLVTRRLLDEGHAVRAVVRTPQSADRLAAFLDDATPEVRVADIADPGSDLEAALGGVAAVVVCTGTTAFPTTAWAGGDVGVDDVPRVVLATWWECGFDVRATIDKLSERGMQTPDVVDAVGVERLAAALGDDLDHVVLMSSLGVTRRTAFPFTILNAAGVLDAKARGEAAVVCAARARGAAFTILRPGQLFGPPYDNDTYLGTIAKLDKDLGTRAVAIAKGDDAAGDTLRSTLADVIVQALHTPAVRNTDFTVLTVKGPSPSKNDLAAQLEAALA</sequence>
<organism evidence="3 4">
    <name type="scientific">Chrysophaeum taylorii</name>
    <dbReference type="NCBI Taxonomy" id="2483200"/>
    <lineage>
        <taxon>Eukaryota</taxon>
        <taxon>Sar</taxon>
        <taxon>Stramenopiles</taxon>
        <taxon>Ochrophyta</taxon>
        <taxon>Pelagophyceae</taxon>
        <taxon>Pelagomonadales</taxon>
        <taxon>Pelagomonadaceae</taxon>
        <taxon>Chrysophaeum</taxon>
    </lineage>
</organism>
<dbReference type="SUPFAM" id="SSF51735">
    <property type="entry name" value="NAD(P)-binding Rossmann-fold domains"/>
    <property type="match status" value="1"/>
</dbReference>
<feature type="signal peptide" evidence="1">
    <location>
        <begin position="1"/>
        <end position="16"/>
    </location>
</feature>
<accession>A0AAD7XIS2</accession>